<dbReference type="InterPro" id="IPR011109">
    <property type="entry name" value="DNA_bind_recombinase_dom"/>
</dbReference>
<dbReference type="InterPro" id="IPR006119">
    <property type="entry name" value="Resolv_N"/>
</dbReference>
<dbReference type="EMBL" id="AOJJ01000071">
    <property type="protein sequence ID" value="EMA70334.1"/>
    <property type="molecule type" value="Genomic_DNA"/>
</dbReference>
<dbReference type="GO" id="GO:0000150">
    <property type="term" value="F:DNA strand exchange activity"/>
    <property type="evidence" value="ECO:0007669"/>
    <property type="project" value="InterPro"/>
</dbReference>
<reference evidence="4 5" key="1">
    <citation type="journal article" date="2014" name="PLoS Genet.">
        <title>Phylogenetically driven sequencing of extremely halophilic archaea reveals strategies for static and dynamic osmo-response.</title>
        <authorList>
            <person name="Becker E.A."/>
            <person name="Seitzer P.M."/>
            <person name="Tritt A."/>
            <person name="Larsen D."/>
            <person name="Krusor M."/>
            <person name="Yao A.I."/>
            <person name="Wu D."/>
            <person name="Madern D."/>
            <person name="Eisen J.A."/>
            <person name="Darling A.E."/>
            <person name="Facciotti M.T."/>
        </authorList>
    </citation>
    <scope>NUCLEOTIDE SEQUENCE [LARGE SCALE GENOMIC DNA]</scope>
    <source>
        <strain evidence="4 5">JCM 13916</strain>
    </source>
</reference>
<dbReference type="GO" id="GO:0003677">
    <property type="term" value="F:DNA binding"/>
    <property type="evidence" value="ECO:0007669"/>
    <property type="project" value="InterPro"/>
</dbReference>
<gene>
    <name evidence="4" type="ORF">C462_10822</name>
</gene>
<feature type="compositionally biased region" description="Acidic residues" evidence="1">
    <location>
        <begin position="418"/>
        <end position="436"/>
    </location>
</feature>
<dbReference type="PATRIC" id="fig|1230455.3.peg.2074"/>
<evidence type="ECO:0000256" key="1">
    <source>
        <dbReference type="SAM" id="MobiDB-lite"/>
    </source>
</evidence>
<accession>M0PL34</accession>
<dbReference type="Gene3D" id="3.90.1750.20">
    <property type="entry name" value="Putative Large Serine Recombinase, Chain B, Domain 2"/>
    <property type="match status" value="1"/>
</dbReference>
<name>M0PL34_9EURY</name>
<evidence type="ECO:0000313" key="4">
    <source>
        <dbReference type="EMBL" id="EMA70334.1"/>
    </source>
</evidence>
<dbReference type="InterPro" id="IPR038109">
    <property type="entry name" value="DNA_bind_recomb_sf"/>
</dbReference>
<dbReference type="SMART" id="SM00857">
    <property type="entry name" value="Resolvase"/>
    <property type="match status" value="1"/>
</dbReference>
<dbReference type="PROSITE" id="PS51737">
    <property type="entry name" value="RECOMBINASE_DNA_BIND"/>
    <property type="match status" value="1"/>
</dbReference>
<dbReference type="Pfam" id="PF07508">
    <property type="entry name" value="Recombinase"/>
    <property type="match status" value="1"/>
</dbReference>
<dbReference type="Pfam" id="PF00239">
    <property type="entry name" value="Resolvase"/>
    <property type="match status" value="1"/>
</dbReference>
<dbReference type="Gene3D" id="3.40.50.1390">
    <property type="entry name" value="Resolvase, N-terminal catalytic domain"/>
    <property type="match status" value="1"/>
</dbReference>
<proteinExistence type="predicted"/>
<evidence type="ECO:0000259" key="2">
    <source>
        <dbReference type="PROSITE" id="PS51736"/>
    </source>
</evidence>
<dbReference type="PANTHER" id="PTHR30461:SF23">
    <property type="entry name" value="DNA RECOMBINASE-RELATED"/>
    <property type="match status" value="1"/>
</dbReference>
<feature type="domain" description="Recombinase" evidence="3">
    <location>
        <begin position="171"/>
        <end position="276"/>
    </location>
</feature>
<dbReference type="InterPro" id="IPR036162">
    <property type="entry name" value="Resolvase-like_N_sf"/>
</dbReference>
<feature type="domain" description="Resolvase/invertase-type recombinase catalytic" evidence="2">
    <location>
        <begin position="15"/>
        <end position="162"/>
    </location>
</feature>
<dbReference type="STRING" id="1230455.C462_10822"/>
<evidence type="ECO:0000313" key="5">
    <source>
        <dbReference type="Proteomes" id="UP000011528"/>
    </source>
</evidence>
<evidence type="ECO:0000259" key="3">
    <source>
        <dbReference type="PROSITE" id="PS51737"/>
    </source>
</evidence>
<comment type="caution">
    <text evidence="4">The sequence shown here is derived from an EMBL/GenBank/DDBJ whole genome shotgun (WGS) entry which is preliminary data.</text>
</comment>
<organism evidence="4 5">
    <name type="scientific">Halorubrum distributum JCM 13916</name>
    <dbReference type="NCBI Taxonomy" id="1230455"/>
    <lineage>
        <taxon>Archaea</taxon>
        <taxon>Methanobacteriati</taxon>
        <taxon>Methanobacteriota</taxon>
        <taxon>Stenosarchaea group</taxon>
        <taxon>Halobacteria</taxon>
        <taxon>Halobacteriales</taxon>
        <taxon>Haloferacaceae</taxon>
        <taxon>Halorubrum</taxon>
        <taxon>Halorubrum distributum group</taxon>
    </lineage>
</organism>
<dbReference type="AlphaFoldDB" id="M0PL34"/>
<dbReference type="PANTHER" id="PTHR30461">
    <property type="entry name" value="DNA-INVERTASE FROM LAMBDOID PROPHAGE"/>
    <property type="match status" value="1"/>
</dbReference>
<sequence>MMLGLLRKDEIDGSRALILTRVSTTAQGNNSSKKSQREYLETAAKGANLETIDILEAEESAAKIERSQLNDALERGRNGDYDVLMIYEVDRLSRANPWETLSYLNDLREAGITLYADSYGYFDWDEHFDLEILAREAVFARRHLNRIRQGARDGCHQKLKDGQWPFGGNPPVGYRTNEGDELLLDEEYAPFVEDFFEVYAKTENRKETMRQLNDKFEERGLDSISYSRVKTVLQSPLCIGRLAYKGEVVAEMPELRQVDTELFQEVQSILSGQDDRPATPEVPEFAADAAEQYGLEFVMDQFESFKPFRCRKCDGDLERHGSKEVWGIPMAKYRCQDCEYQGPLMTEQELKSLHQTVPVRCPFCTSTESFRSSTRRQLGMQFNYAYECLDCGLSFGSDLSPDRLKRIFSHPNLGFDIEGSDDTDSKDDDDDDEDDPQPAITDYGNP</sequence>
<dbReference type="PROSITE" id="PS51736">
    <property type="entry name" value="RECOMBINASES_3"/>
    <property type="match status" value="1"/>
</dbReference>
<dbReference type="CDD" id="cd00338">
    <property type="entry name" value="Ser_Recombinase"/>
    <property type="match status" value="1"/>
</dbReference>
<dbReference type="Proteomes" id="UP000011528">
    <property type="component" value="Unassembled WGS sequence"/>
</dbReference>
<dbReference type="SUPFAM" id="SSF53041">
    <property type="entry name" value="Resolvase-like"/>
    <property type="match status" value="1"/>
</dbReference>
<dbReference type="InterPro" id="IPR050639">
    <property type="entry name" value="SSR_resolvase"/>
</dbReference>
<feature type="region of interest" description="Disordered" evidence="1">
    <location>
        <begin position="412"/>
        <end position="446"/>
    </location>
</feature>
<protein>
    <submittedName>
        <fullName evidence="4">Resolvase-like protein</fullName>
    </submittedName>
</protein>